<dbReference type="AlphaFoldDB" id="A0A3S5Y556"/>
<protein>
    <submittedName>
        <fullName evidence="3">ABC transporter substrate binding subunit</fullName>
    </submittedName>
</protein>
<dbReference type="PANTHER" id="PTHR30024">
    <property type="entry name" value="ALIPHATIC SULFONATES-BINDING PROTEIN-RELATED"/>
    <property type="match status" value="1"/>
</dbReference>
<feature type="chain" id="PRO_5038420646" evidence="1">
    <location>
        <begin position="26"/>
        <end position="329"/>
    </location>
</feature>
<dbReference type="Pfam" id="PF09084">
    <property type="entry name" value="NMT1"/>
    <property type="match status" value="1"/>
</dbReference>
<dbReference type="InterPro" id="IPR015168">
    <property type="entry name" value="SsuA/THI5"/>
</dbReference>
<proteinExistence type="predicted"/>
<dbReference type="RefSeq" id="WP_013415491.1">
    <property type="nucleotide sequence ID" value="NC_014659.1"/>
</dbReference>
<feature type="domain" description="SsuA/THI5-like" evidence="2">
    <location>
        <begin position="65"/>
        <end position="254"/>
    </location>
</feature>
<evidence type="ECO:0000259" key="2">
    <source>
        <dbReference type="Pfam" id="PF09084"/>
    </source>
</evidence>
<feature type="signal peptide" evidence="1">
    <location>
        <begin position="1"/>
        <end position="25"/>
    </location>
</feature>
<dbReference type="Proteomes" id="UP001154400">
    <property type="component" value="Chromosome"/>
</dbReference>
<evidence type="ECO:0000313" key="3">
    <source>
        <dbReference type="EMBL" id="CBH47649.1"/>
    </source>
</evidence>
<dbReference type="EMBL" id="FN563149">
    <property type="protein sequence ID" value="CBH47649.1"/>
    <property type="molecule type" value="Genomic_DNA"/>
</dbReference>
<organism evidence="3">
    <name type="scientific">Rhodococcus hoagii (strain 103S)</name>
    <name type="common">Rhodococcus equi</name>
    <dbReference type="NCBI Taxonomy" id="685727"/>
    <lineage>
        <taxon>Bacteria</taxon>
        <taxon>Bacillati</taxon>
        <taxon>Actinomycetota</taxon>
        <taxon>Actinomycetes</taxon>
        <taxon>Mycobacteriales</taxon>
        <taxon>Nocardiaceae</taxon>
        <taxon>Prescottella</taxon>
    </lineage>
</organism>
<name>A0A3S5Y556_RHOH1</name>
<gene>
    <name evidence="3" type="ordered locus">REQ_15720</name>
</gene>
<dbReference type="SUPFAM" id="SSF53850">
    <property type="entry name" value="Periplasmic binding protein-like II"/>
    <property type="match status" value="1"/>
</dbReference>
<accession>A0A3S5Y556</accession>
<evidence type="ECO:0000313" key="4">
    <source>
        <dbReference type="Proteomes" id="UP000006892"/>
    </source>
</evidence>
<dbReference type="KEGG" id="req:REQ_15720"/>
<reference evidence="3" key="1">
    <citation type="journal article" date="2010" name="PLoS Genet.">
        <title>The genome of a pathogenic rhodococcus: cooptive virulence underpinned by key gene acquisitions.</title>
        <authorList>
            <person name="Letek M."/>
            <person name="Gonzalez P."/>
            <person name="Macarthur I."/>
            <person name="Rodriguez H."/>
            <person name="Freeman T.C."/>
            <person name="Valero-Rello A."/>
            <person name="Blanco M."/>
            <person name="Buckley T."/>
            <person name="Cherevach I."/>
            <person name="Fahey R."/>
            <person name="Hapeshi A."/>
            <person name="Holdstock J."/>
            <person name="Leadon D."/>
            <person name="Navas J."/>
            <person name="Ocampo A."/>
            <person name="Quail M.A."/>
            <person name="Sanders M."/>
            <person name="Scortti M.M."/>
            <person name="Prescott J.F."/>
            <person name="Fogarty U."/>
            <person name="Meijer W.G."/>
            <person name="Parkhill J."/>
            <person name="Bentley S.D."/>
            <person name="Vazquez-Boland J.A."/>
        </authorList>
    </citation>
    <scope>NUCLEOTIDE SEQUENCE [LARGE SCALE GENOMIC DNA]</scope>
    <source>
        <strain evidence="3 4">103S</strain>
    </source>
</reference>
<evidence type="ECO:0000256" key="1">
    <source>
        <dbReference type="SAM" id="SignalP"/>
    </source>
</evidence>
<keyword evidence="1" id="KW-0732">Signal</keyword>
<dbReference type="PROSITE" id="PS51257">
    <property type="entry name" value="PROKAR_LIPOPROTEIN"/>
    <property type="match status" value="1"/>
</dbReference>
<dbReference type="Gene3D" id="3.40.190.10">
    <property type="entry name" value="Periplasmic binding protein-like II"/>
    <property type="match status" value="2"/>
</dbReference>
<sequence>MPLRPPRWFAIVAAAIAVLFTTACSNIDSTFAARPAGGGDRADVVKVGTLRGQPHLFHPFFYERFAPEGTAVDVVVFDSSPDIKNALVSGAIDFGVAGVPAFLAGSAAGQDVRLVASAADGGTGIVAAPGIESVDDLRGQKVGFPLGSSQEILLRLTLARFGLDPGRDVHLVNLPFSDMAKALATGQISAFASAELGPATAIEAGAHSLVSPYDTPVGRVNIGLATTQRTIDAKPELVQKIVDTHVRTAEFMDADRDAWHGGVVEEFGLNPAVAATAIANIWPRSDLSADYRSQVAALTRQMVVLGQIPVEPDLGEFVDDSFLKESADA</sequence>